<dbReference type="EMBL" id="JAUSXK010000001">
    <property type="protein sequence ID" value="MDQ0645036.1"/>
    <property type="molecule type" value="Genomic_DNA"/>
</dbReference>
<gene>
    <name evidence="1" type="ORF">QFZ46_003196</name>
</gene>
<dbReference type="Gene3D" id="3.40.50.2000">
    <property type="entry name" value="Glycogen Phosphorylase B"/>
    <property type="match status" value="1"/>
</dbReference>
<evidence type="ECO:0000313" key="2">
    <source>
        <dbReference type="Proteomes" id="UP001239085"/>
    </source>
</evidence>
<dbReference type="SUPFAM" id="SSF53756">
    <property type="entry name" value="UDP-Glycosyltransferase/glycogen phosphorylase"/>
    <property type="match status" value="1"/>
</dbReference>
<evidence type="ECO:0000313" key="1">
    <source>
        <dbReference type="EMBL" id="MDQ0645036.1"/>
    </source>
</evidence>
<name>A0ABU0PCH1_9MICO</name>
<comment type="caution">
    <text evidence="1">The sequence shown here is derived from an EMBL/GenBank/DDBJ whole genome shotgun (WGS) entry which is preliminary data.</text>
</comment>
<organism evidence="1 2">
    <name type="scientific">Microbacterium murale</name>
    <dbReference type="NCBI Taxonomy" id="1081040"/>
    <lineage>
        <taxon>Bacteria</taxon>
        <taxon>Bacillati</taxon>
        <taxon>Actinomycetota</taxon>
        <taxon>Actinomycetes</taxon>
        <taxon>Micrococcales</taxon>
        <taxon>Microbacteriaceae</taxon>
        <taxon>Microbacterium</taxon>
    </lineage>
</organism>
<proteinExistence type="predicted"/>
<keyword evidence="2" id="KW-1185">Reference proteome</keyword>
<reference evidence="1 2" key="1">
    <citation type="submission" date="2023-07" db="EMBL/GenBank/DDBJ databases">
        <title>Comparative genomics of wheat-associated soil bacteria to identify genetic determinants of phenazine resistance.</title>
        <authorList>
            <person name="Mouncey N."/>
        </authorList>
    </citation>
    <scope>NUCLEOTIDE SEQUENCE [LARGE SCALE GENOMIC DNA]</scope>
    <source>
        <strain evidence="1 2">W2I7</strain>
    </source>
</reference>
<dbReference type="RefSeq" id="WP_307363206.1">
    <property type="nucleotide sequence ID" value="NZ_JAUSXK010000001.1"/>
</dbReference>
<accession>A0ABU0PCH1</accession>
<evidence type="ECO:0008006" key="3">
    <source>
        <dbReference type="Google" id="ProtNLM"/>
    </source>
</evidence>
<sequence>MTEATPRKRILIISFSTIASDARVLKQITRLGQDYEIDTLGYGPAPRGVAKHFAIEDRHAIWRYPRLAVMVRAFRWAYWHNPAIMAAQELVRGGAWDLILANDVDAVGLALSIDSMHGVHADLHEYAPRQKEDMLRWRFFVAPFVRWLCRGFVARADSVSTVGQGIADEYAARFGIVAQVVTNAAPYADLEPTAVEEPLRLVHSGAALRDRNIVALVDAVEQTSSDVSLALYLTPNDPGFLGEIRARAAASARVTLHDPVPYEDLSVTLNGYDVGLHLLPPTNFNNRWALPNKFFDYVQARLGVVIGPSPEMARTLEAHAFGAVADGFSTEDLTRVLDGLSIADVSEWKAAADAAASELSSQEQVEIWAASVSQLMRGPG</sequence>
<protein>
    <recommendedName>
        <fullName evidence="3">D-inositol 3-phosphate glycosyltransferase</fullName>
    </recommendedName>
</protein>
<dbReference type="Proteomes" id="UP001239085">
    <property type="component" value="Unassembled WGS sequence"/>
</dbReference>